<keyword evidence="3" id="KW-0597">Phosphoprotein</keyword>
<dbReference type="GO" id="GO:0004315">
    <property type="term" value="F:3-oxoacyl-[acyl-carrier-protein] synthase activity"/>
    <property type="evidence" value="ECO:0007669"/>
    <property type="project" value="InterPro"/>
</dbReference>
<feature type="domain" description="Carrier" evidence="6">
    <location>
        <begin position="11"/>
        <end position="85"/>
    </location>
</feature>
<dbReference type="Gene3D" id="3.30.559.30">
    <property type="entry name" value="Nonribosomal peptide synthetase, condensation domain"/>
    <property type="match status" value="1"/>
</dbReference>
<feature type="compositionally biased region" description="Basic and acidic residues" evidence="5">
    <location>
        <begin position="1800"/>
        <end position="1810"/>
    </location>
</feature>
<dbReference type="CDD" id="cd00833">
    <property type="entry name" value="PKS"/>
    <property type="match status" value="1"/>
</dbReference>
<dbReference type="Pfam" id="PF02801">
    <property type="entry name" value="Ketoacyl-synt_C"/>
    <property type="match status" value="1"/>
</dbReference>
<dbReference type="InterPro" id="IPR001242">
    <property type="entry name" value="Condensation_dom"/>
</dbReference>
<feature type="domain" description="Ketosynthase family 3 (KS3)" evidence="7">
    <location>
        <begin position="106"/>
        <end position="527"/>
    </location>
</feature>
<dbReference type="FunFam" id="3.40.47.10:FF:000019">
    <property type="entry name" value="Polyketide synthase type I"/>
    <property type="match status" value="1"/>
</dbReference>
<dbReference type="SMART" id="SM00825">
    <property type="entry name" value="PKS_KS"/>
    <property type="match status" value="1"/>
</dbReference>
<dbReference type="Pfam" id="PF00698">
    <property type="entry name" value="Acyl_transf_1"/>
    <property type="match status" value="2"/>
</dbReference>
<dbReference type="SUPFAM" id="SSF52777">
    <property type="entry name" value="CoA-dependent acyltransferases"/>
    <property type="match status" value="2"/>
</dbReference>
<dbReference type="InterPro" id="IPR009081">
    <property type="entry name" value="PP-bd_ACP"/>
</dbReference>
<dbReference type="InterPro" id="IPR016035">
    <property type="entry name" value="Acyl_Trfase/lysoPLipase"/>
</dbReference>
<dbReference type="InterPro" id="IPR001227">
    <property type="entry name" value="Ac_transferase_dom_sf"/>
</dbReference>
<dbReference type="CDD" id="cd19531">
    <property type="entry name" value="LCL_NRPS-like"/>
    <property type="match status" value="1"/>
</dbReference>
<dbReference type="SUPFAM" id="SSF47336">
    <property type="entry name" value="ACP-like"/>
    <property type="match status" value="2"/>
</dbReference>
<dbReference type="GO" id="GO:0004312">
    <property type="term" value="F:fatty acid synthase activity"/>
    <property type="evidence" value="ECO:0007669"/>
    <property type="project" value="TreeGrafter"/>
</dbReference>
<dbReference type="SUPFAM" id="SSF55048">
    <property type="entry name" value="Probable ACP-binding domain of malonyl-CoA ACP transacylase"/>
    <property type="match status" value="1"/>
</dbReference>
<comment type="cofactor">
    <cofactor evidence="1">
        <name>pantetheine 4'-phosphate</name>
        <dbReference type="ChEBI" id="CHEBI:47942"/>
    </cofactor>
</comment>
<dbReference type="Pfam" id="PF16197">
    <property type="entry name" value="KAsynt_C_assoc"/>
    <property type="match status" value="1"/>
</dbReference>
<dbReference type="Gene3D" id="3.30.559.10">
    <property type="entry name" value="Chloramphenicol acetyltransferase-like domain"/>
    <property type="match status" value="1"/>
</dbReference>
<dbReference type="InterPro" id="IPR014043">
    <property type="entry name" value="Acyl_transferase_dom"/>
</dbReference>
<dbReference type="InterPro" id="IPR023213">
    <property type="entry name" value="CAT-like_dom_sf"/>
</dbReference>
<evidence type="ECO:0000256" key="5">
    <source>
        <dbReference type="SAM" id="MobiDB-lite"/>
    </source>
</evidence>
<dbReference type="PROSITE" id="PS00012">
    <property type="entry name" value="PHOSPHOPANTETHEINE"/>
    <property type="match status" value="2"/>
</dbReference>
<dbReference type="PROSITE" id="PS50075">
    <property type="entry name" value="CARRIER"/>
    <property type="match status" value="2"/>
</dbReference>
<evidence type="ECO:0000256" key="3">
    <source>
        <dbReference type="ARBA" id="ARBA00022553"/>
    </source>
</evidence>
<dbReference type="InterPro" id="IPR014030">
    <property type="entry name" value="Ketoacyl_synth_N"/>
</dbReference>
<sequence>MSGEQAEHGVHAIREFLLTWLVDLLGVPRDSVDRWAPLHRYGLDSLKSTALVAALSEFLARPVPITFLWDHPTLEGLSVALARGRRVEESAGGTATRHRPEDGAPPEPLALVGIGCRLPGAADPSAFWRLLVNRHDAIRPVPQRRRDLLGNADIDDTSFRWGGFLDDIDLFDPLFFGISPREARVMDPQQRLMLELAWEALEDAGIAPGNLAGTDTGVFVGTSWCDYSALAHEAAAQFEIGPHAATGMHDSIIANRVSYALALQGPSMAIDTACSSSLVAVHLACQSLWSGESELALAGGVTLNIFGPHYLAMNETGALSPDGRCKTFDARADGTVRGEGAAVVVVTPLRVALERGLPVYCLIRGSAVNNDGLSNGLTAPNPRAQETLLRTAYRRAGLAPWLVDYVECHGTGTPLGDPIEAKALGTVLGRDREPGNELRIGSVKTNIGHLEPAAGVAGLAKVALAMRNGILPASLHYSRPNPQVPFAEGHLRVQDATTTWHRRSDLRRAGISAFGFGGTNCHLVTEELAQPEAALLLLAADSTQELTNQVAALRSALAEDRVDLAAACRQALDTLGTGRFRLSAAARTTAELRAQLDAYAEGRPLPGLSTAETALRRPRVAFLCSGTGSQWFGMCRQLVAGMPAFRRSLVRAAERIERILGFSVLDRLFDDESHARLDDMEIVQPMLFCVQVALADAWRSLGVEPDLVIGQSVGEIAAAHLTGALSLDDAALVAATHARLVQRLAVGRGDSLVVAAVPEVVAGHLAAVEERPTLAGRLGPASTLVSGDTTAIRALTDRFAAADIAAHRVRMGYASHSPLMDPVLTPLRSEINGIVARPAQLPMISTVTGKEIDGESLGPDYWPDNVRQESRLTAALDTMAAHDIDVVLELSPHPVLLKGVRASLDSEREGATRRPVMCLASLQRGTDEAWSLLASLGELHTVGQPVAAGSFLCAPRGRHTEPQAAIGSATARAEETPLSLLPVTAHSADALRDTCRELSNHVERNAAPWLPDLAYTLATRRTPLPHRIAFVVRDRDDLLDGLAHISAGRSYPGAVKGTVAGGGARRVALVFSGGGTHWAGMGRALMGWHAGFRASMHECDAVFRELIGWSVVDELSLPAERSRLDATDIQQPVLFTLQVSLARLWMELGIEPEAFVGHSIGEVAAVCVAGGLSVRDAARVTIARSHLIQHRAAKAAMIAVQAGDEEIIPFLAPYGGRVAIAALNSPTSSAVSGPPEEIRALEVALNRAGISSRAVRVDRPGHSPGMDPLLSPLREALTNIEPRAFWARFHSTALDGAVDPVVNADYWAHNLRNQVRFAPTVAALADAGIDTFVEISPHGTLRGAIEEIAQAQGASVVVADSIRRGEDDNRCFLNAAASLFVHGVPLSLETLFSSDAQVVETPLVSWQRHPYWLDAAPVRQPRTPAAASVAGPTTSFHNENATTPTAEATITGEIAHVLGMPVEELAEGTRLRDFGLDSMLAMRLGSRIQTLFGHRVSLFEFFTDRTVGELTARIAELVGARASTGGEDNAPPRLRNTAVADNLSDADAEELLAELTDRGLLEPVSPEAPAAQPREELRAALERTQSFALAPVAHGQAAIWFMQQLSLDGAAYNLMFGARVPDKIDESALRRAAAAVVERHPALRTVFVEAGGHPYQVIKADPGYEFDTVDGTGLDDAALTDLLAEHGHRPFDLDQGPLLRLVLVNRGAADNCLLLVIHHVAADAASVDIVVRDLREFYGEAQRGTLLTQAPETPYTEFVEWEREWLGSPAAEAALHWWSQQLAQPPAHLDLPRLSAPDATADKRPAKERDGVVSYAGEDASFRWDAADTRLLKDFAVRAGVSVSTLVMAGFVATLGRATGARDIVLGTAVAQRSDAGRESAVGYYLNTIPVRARPRPDITFDALLREVHDFALGMLEHMNYPLDLLVSALKPPRRQGRTPLFDIAVNWLSGDAFTYANTLFHGAGVAAWPAGPLPLVPLPLRRHIAKFDLEITMGDVADEVVGQVQFKPAFLERETVTTLLEYFHRVLLQAIDRPDVPLSDLVLETSVKQAVS</sequence>
<keyword evidence="2" id="KW-0596">Phosphopantetheine</keyword>
<dbReference type="InterPro" id="IPR016039">
    <property type="entry name" value="Thiolase-like"/>
</dbReference>
<dbReference type="GO" id="GO:0005737">
    <property type="term" value="C:cytoplasm"/>
    <property type="evidence" value="ECO:0007669"/>
    <property type="project" value="TreeGrafter"/>
</dbReference>
<dbReference type="Gene3D" id="3.30.70.3290">
    <property type="match status" value="2"/>
</dbReference>
<evidence type="ECO:0000256" key="1">
    <source>
        <dbReference type="ARBA" id="ARBA00001957"/>
    </source>
</evidence>
<evidence type="ECO:0000259" key="7">
    <source>
        <dbReference type="PROSITE" id="PS52004"/>
    </source>
</evidence>
<dbReference type="InterPro" id="IPR014031">
    <property type="entry name" value="Ketoacyl_synth_C"/>
</dbReference>
<dbReference type="SUPFAM" id="SSF52151">
    <property type="entry name" value="FabD/lysophospholipase-like"/>
    <property type="match status" value="2"/>
</dbReference>
<dbReference type="PATRIC" id="fig|369723.5.peg.1046"/>
<dbReference type="eggNOG" id="COG3321">
    <property type="taxonomic scope" value="Bacteria"/>
</dbReference>
<dbReference type="Gene3D" id="1.10.1200.10">
    <property type="entry name" value="ACP-like"/>
    <property type="match status" value="2"/>
</dbReference>
<evidence type="ECO:0000313" key="8">
    <source>
        <dbReference type="EMBL" id="ABP53498.1"/>
    </source>
</evidence>
<dbReference type="Pfam" id="PF22621">
    <property type="entry name" value="CurL-like_PKS_C"/>
    <property type="match status" value="1"/>
</dbReference>
<dbReference type="InterPro" id="IPR020841">
    <property type="entry name" value="PKS_Beta-ketoAc_synthase_dom"/>
</dbReference>
<dbReference type="InterPro" id="IPR036736">
    <property type="entry name" value="ACP-like_sf"/>
</dbReference>
<dbReference type="PANTHER" id="PTHR43775:SF37">
    <property type="entry name" value="SI:DKEY-61P9.11"/>
    <property type="match status" value="1"/>
</dbReference>
<dbReference type="InterPro" id="IPR032821">
    <property type="entry name" value="PKS_assoc"/>
</dbReference>
<dbReference type="GO" id="GO:0006633">
    <property type="term" value="P:fatty acid biosynthetic process"/>
    <property type="evidence" value="ECO:0007669"/>
    <property type="project" value="InterPro"/>
</dbReference>
<feature type="region of interest" description="Disordered" evidence="5">
    <location>
        <begin position="1789"/>
        <end position="1810"/>
    </location>
</feature>
<dbReference type="RefSeq" id="WP_011904932.1">
    <property type="nucleotide sequence ID" value="NC_009380.1"/>
</dbReference>
<dbReference type="InterPro" id="IPR016036">
    <property type="entry name" value="Malonyl_transacylase_ACP-bd"/>
</dbReference>
<proteinExistence type="predicted"/>
<dbReference type="Gene3D" id="3.40.366.10">
    <property type="entry name" value="Malonyl-Coenzyme A Acyl Carrier Protein, domain 2"/>
    <property type="match status" value="2"/>
</dbReference>
<dbReference type="Proteomes" id="UP000000235">
    <property type="component" value="Chromosome"/>
</dbReference>
<dbReference type="EMBL" id="CP000667">
    <property type="protein sequence ID" value="ABP53498.1"/>
    <property type="molecule type" value="Genomic_DNA"/>
</dbReference>
<name>A4X3P8_SALTO</name>
<dbReference type="InterPro" id="IPR020806">
    <property type="entry name" value="PKS_PP-bd"/>
</dbReference>
<dbReference type="SUPFAM" id="SSF53901">
    <property type="entry name" value="Thiolase-like"/>
    <property type="match status" value="1"/>
</dbReference>
<reference evidence="9" key="1">
    <citation type="journal article" date="2007" name="Proc. Natl. Acad. Sci. U.S.A.">
        <title>Genome sequencing reveals complex secondary metabolome in the marine actinomycete Salinispora tropica.</title>
        <authorList>
            <person name="Udwary D.W."/>
            <person name="Zeigler L."/>
            <person name="Asolkar R.N."/>
            <person name="Singan V."/>
            <person name="Lapidus A."/>
            <person name="Fenical W."/>
            <person name="Jensen P.R."/>
            <person name="Moore B.S."/>
        </authorList>
    </citation>
    <scope>NUCLEOTIDE SEQUENCE [LARGE SCALE GENOMIC DNA]</scope>
    <source>
        <strain evidence="9">ATCC BAA-916 / DSM 44818 / CNB-440</strain>
    </source>
</reference>
<dbReference type="STRING" id="369723.Strop_1024"/>
<dbReference type="InterPro" id="IPR050091">
    <property type="entry name" value="PKS_NRPS_Biosynth_Enz"/>
</dbReference>
<dbReference type="PROSITE" id="PS52004">
    <property type="entry name" value="KS3_2"/>
    <property type="match status" value="1"/>
</dbReference>
<feature type="domain" description="Carrier" evidence="6">
    <location>
        <begin position="1441"/>
        <end position="1518"/>
    </location>
</feature>
<evidence type="ECO:0000256" key="4">
    <source>
        <dbReference type="ARBA" id="ARBA00022679"/>
    </source>
</evidence>
<dbReference type="PROSITE" id="PS00606">
    <property type="entry name" value="KS3_1"/>
    <property type="match status" value="1"/>
</dbReference>
<dbReference type="PANTHER" id="PTHR43775">
    <property type="entry name" value="FATTY ACID SYNTHASE"/>
    <property type="match status" value="1"/>
</dbReference>
<keyword evidence="9" id="KW-1185">Reference proteome</keyword>
<dbReference type="GO" id="GO:0071770">
    <property type="term" value="P:DIM/DIP cell wall layer assembly"/>
    <property type="evidence" value="ECO:0007669"/>
    <property type="project" value="TreeGrafter"/>
</dbReference>
<dbReference type="Pfam" id="PF00668">
    <property type="entry name" value="Condensation"/>
    <property type="match status" value="1"/>
</dbReference>
<dbReference type="HOGENOM" id="CLU_001636_0_0_11"/>
<gene>
    <name evidence="8" type="ordered locus">Strop_1024</name>
</gene>
<evidence type="ECO:0000259" key="6">
    <source>
        <dbReference type="PROSITE" id="PS50075"/>
    </source>
</evidence>
<dbReference type="Gene3D" id="3.40.47.10">
    <property type="match status" value="1"/>
</dbReference>
<dbReference type="InterPro" id="IPR006162">
    <property type="entry name" value="Ppantetheine_attach_site"/>
</dbReference>
<evidence type="ECO:0000313" key="9">
    <source>
        <dbReference type="Proteomes" id="UP000000235"/>
    </source>
</evidence>
<dbReference type="GO" id="GO:0005886">
    <property type="term" value="C:plasma membrane"/>
    <property type="evidence" value="ECO:0007669"/>
    <property type="project" value="TreeGrafter"/>
</dbReference>
<organism evidence="8 9">
    <name type="scientific">Salinispora tropica (strain ATCC BAA-916 / DSM 44818 / JCM 13857 / NBRC 105044 / CNB-440)</name>
    <dbReference type="NCBI Taxonomy" id="369723"/>
    <lineage>
        <taxon>Bacteria</taxon>
        <taxon>Bacillati</taxon>
        <taxon>Actinomycetota</taxon>
        <taxon>Actinomycetes</taxon>
        <taxon>Micromonosporales</taxon>
        <taxon>Micromonosporaceae</taxon>
        <taxon>Salinispora</taxon>
    </lineage>
</organism>
<keyword evidence="4" id="KW-0808">Transferase</keyword>
<dbReference type="SMART" id="SM00823">
    <property type="entry name" value="PKS_PP"/>
    <property type="match status" value="2"/>
</dbReference>
<dbReference type="InterPro" id="IPR018201">
    <property type="entry name" value="Ketoacyl_synth_AS"/>
</dbReference>
<evidence type="ECO:0000256" key="2">
    <source>
        <dbReference type="ARBA" id="ARBA00022450"/>
    </source>
</evidence>
<dbReference type="Pfam" id="PF00550">
    <property type="entry name" value="PP-binding"/>
    <property type="match status" value="2"/>
</dbReference>
<protein>
    <submittedName>
        <fullName evidence="8">Beta-ketoacyl synthase</fullName>
    </submittedName>
</protein>
<dbReference type="KEGG" id="stp:Strop_1024"/>
<dbReference type="Pfam" id="PF00109">
    <property type="entry name" value="ketoacyl-synt"/>
    <property type="match status" value="1"/>
</dbReference>
<dbReference type="GO" id="GO:0031177">
    <property type="term" value="F:phosphopantetheine binding"/>
    <property type="evidence" value="ECO:0007669"/>
    <property type="project" value="InterPro"/>
</dbReference>
<accession>A4X3P8</accession>
<dbReference type="SMART" id="SM00827">
    <property type="entry name" value="PKS_AT"/>
    <property type="match status" value="2"/>
</dbReference>